<feature type="compositionally biased region" description="Polar residues" evidence="1">
    <location>
        <begin position="1"/>
        <end position="13"/>
    </location>
</feature>
<proteinExistence type="predicted"/>
<sequence>MSLNLSDSTSRSPSLLRFNMGPTGYTGEGKSLAGRGFAKHGMTNSVSEPLNSVRSTFCSS</sequence>
<gene>
    <name evidence="2" type="ORF">SVIM_LOCUS215979</name>
</gene>
<dbReference type="EMBL" id="CAADRP010001480">
    <property type="protein sequence ID" value="VFU39141.1"/>
    <property type="molecule type" value="Genomic_DNA"/>
</dbReference>
<reference evidence="2" key="1">
    <citation type="submission" date="2019-03" db="EMBL/GenBank/DDBJ databases">
        <authorList>
            <person name="Mank J."/>
            <person name="Almeida P."/>
        </authorList>
    </citation>
    <scope>NUCLEOTIDE SEQUENCE</scope>
    <source>
        <strain evidence="2">78183</strain>
    </source>
</reference>
<evidence type="ECO:0000313" key="2">
    <source>
        <dbReference type="EMBL" id="VFU39141.1"/>
    </source>
</evidence>
<organism evidence="2">
    <name type="scientific">Salix viminalis</name>
    <name type="common">Common osier</name>
    <name type="synonym">Basket willow</name>
    <dbReference type="NCBI Taxonomy" id="40686"/>
    <lineage>
        <taxon>Eukaryota</taxon>
        <taxon>Viridiplantae</taxon>
        <taxon>Streptophyta</taxon>
        <taxon>Embryophyta</taxon>
        <taxon>Tracheophyta</taxon>
        <taxon>Spermatophyta</taxon>
        <taxon>Magnoliopsida</taxon>
        <taxon>eudicotyledons</taxon>
        <taxon>Gunneridae</taxon>
        <taxon>Pentapetalae</taxon>
        <taxon>rosids</taxon>
        <taxon>fabids</taxon>
        <taxon>Malpighiales</taxon>
        <taxon>Salicaceae</taxon>
        <taxon>Saliceae</taxon>
        <taxon>Salix</taxon>
    </lineage>
</organism>
<name>A0A6N2LE72_SALVM</name>
<evidence type="ECO:0000256" key="1">
    <source>
        <dbReference type="SAM" id="MobiDB-lite"/>
    </source>
</evidence>
<feature type="region of interest" description="Disordered" evidence="1">
    <location>
        <begin position="1"/>
        <end position="23"/>
    </location>
</feature>
<protein>
    <submittedName>
        <fullName evidence="2">Uncharacterized protein</fullName>
    </submittedName>
</protein>
<dbReference type="AlphaFoldDB" id="A0A6N2LE72"/>
<accession>A0A6N2LE72</accession>